<dbReference type="Pfam" id="PF04464">
    <property type="entry name" value="Glyphos_transf"/>
    <property type="match status" value="1"/>
</dbReference>
<evidence type="ECO:0000256" key="6">
    <source>
        <dbReference type="ARBA" id="ARBA00023136"/>
    </source>
</evidence>
<organism evidence="8 9">
    <name type="scientific">Paenibacillus medicaginis</name>
    <dbReference type="NCBI Taxonomy" id="1470560"/>
    <lineage>
        <taxon>Bacteria</taxon>
        <taxon>Bacillati</taxon>
        <taxon>Bacillota</taxon>
        <taxon>Bacilli</taxon>
        <taxon>Bacillales</taxon>
        <taxon>Paenibacillaceae</taxon>
        <taxon>Paenibacillus</taxon>
    </lineage>
</organism>
<reference evidence="8 9" key="1">
    <citation type="submission" date="2024-09" db="EMBL/GenBank/DDBJ databases">
        <title>Paenibacillus zeirhizospherea sp. nov., isolated from surface of the maize (Zea mays) roots in a horticulture field, Hungary.</title>
        <authorList>
            <person name="Marton D."/>
            <person name="Farkas M."/>
            <person name="Bedics A."/>
            <person name="Toth E."/>
            <person name="Tancsics A."/>
            <person name="Boka K."/>
            <person name="Marati G."/>
            <person name="Kriszt B."/>
            <person name="Cserhati M."/>
        </authorList>
    </citation>
    <scope>NUCLEOTIDE SEQUENCE [LARGE SCALE GENOMIC DNA]</scope>
    <source>
        <strain evidence="8 9">JCM 18446</strain>
    </source>
</reference>
<dbReference type="Proteomes" id="UP001580430">
    <property type="component" value="Unassembled WGS sequence"/>
</dbReference>
<dbReference type="Gene3D" id="3.40.50.12580">
    <property type="match status" value="1"/>
</dbReference>
<dbReference type="InterPro" id="IPR043149">
    <property type="entry name" value="TagF_N"/>
</dbReference>
<dbReference type="RefSeq" id="WP_375519053.1">
    <property type="nucleotide sequence ID" value="NZ_JBHIRY010000004.1"/>
</dbReference>
<accession>A0ABV5BXK2</accession>
<keyword evidence="3" id="KW-1003">Cell membrane</keyword>
<dbReference type="InterPro" id="IPR051612">
    <property type="entry name" value="Teichoic_Acid_Biosynth"/>
</dbReference>
<keyword evidence="6" id="KW-0472">Membrane</keyword>
<evidence type="ECO:0000256" key="3">
    <source>
        <dbReference type="ARBA" id="ARBA00022475"/>
    </source>
</evidence>
<feature type="repeat" description="TPR" evidence="7">
    <location>
        <begin position="446"/>
        <end position="479"/>
    </location>
</feature>
<dbReference type="PANTHER" id="PTHR37316">
    <property type="entry name" value="TEICHOIC ACID GLYCEROL-PHOSPHATE PRIMASE"/>
    <property type="match status" value="1"/>
</dbReference>
<evidence type="ECO:0000256" key="5">
    <source>
        <dbReference type="ARBA" id="ARBA00022944"/>
    </source>
</evidence>
<protein>
    <submittedName>
        <fullName evidence="8">CDP-glycerol glycerophosphotransferase family protein</fullName>
    </submittedName>
</protein>
<keyword evidence="7" id="KW-0802">TPR repeat</keyword>
<comment type="similarity">
    <text evidence="2">Belongs to the CDP-glycerol glycerophosphotransferase family.</text>
</comment>
<dbReference type="PANTHER" id="PTHR37316:SF3">
    <property type="entry name" value="TEICHOIC ACID GLYCEROL-PHOSPHATE TRANSFERASE"/>
    <property type="match status" value="1"/>
</dbReference>
<dbReference type="InterPro" id="IPR043148">
    <property type="entry name" value="TagF_C"/>
</dbReference>
<dbReference type="SUPFAM" id="SSF48452">
    <property type="entry name" value="TPR-like"/>
    <property type="match status" value="1"/>
</dbReference>
<evidence type="ECO:0000256" key="4">
    <source>
        <dbReference type="ARBA" id="ARBA00022679"/>
    </source>
</evidence>
<dbReference type="Pfam" id="PF13181">
    <property type="entry name" value="TPR_8"/>
    <property type="match status" value="1"/>
</dbReference>
<keyword evidence="4" id="KW-0808">Transferase</keyword>
<keyword evidence="5" id="KW-0777">Teichoic acid biosynthesis</keyword>
<dbReference type="InterPro" id="IPR007554">
    <property type="entry name" value="Glycerophosphate_synth"/>
</dbReference>
<evidence type="ECO:0000256" key="7">
    <source>
        <dbReference type="PROSITE-ProRule" id="PRU00339"/>
    </source>
</evidence>
<proteinExistence type="inferred from homology"/>
<evidence type="ECO:0000313" key="9">
    <source>
        <dbReference type="Proteomes" id="UP001580430"/>
    </source>
</evidence>
<evidence type="ECO:0000313" key="8">
    <source>
        <dbReference type="EMBL" id="MFB5759860.1"/>
    </source>
</evidence>
<gene>
    <name evidence="8" type="ORF">ACE5LO_05585</name>
</gene>
<comment type="caution">
    <text evidence="8">The sequence shown here is derived from an EMBL/GenBank/DDBJ whole genome shotgun (WGS) entry which is preliminary data.</text>
</comment>
<dbReference type="SMART" id="SM00028">
    <property type="entry name" value="TPR"/>
    <property type="match status" value="2"/>
</dbReference>
<name>A0ABV5BXK2_9BACL</name>
<dbReference type="PROSITE" id="PS50005">
    <property type="entry name" value="TPR"/>
    <property type="match status" value="1"/>
</dbReference>
<dbReference type="SUPFAM" id="SSF53756">
    <property type="entry name" value="UDP-Glycosyltransferase/glycogen phosphorylase"/>
    <property type="match status" value="1"/>
</dbReference>
<comment type="subcellular location">
    <subcellularLocation>
        <location evidence="1">Cell membrane</location>
        <topology evidence="1">Peripheral membrane protein</topology>
    </subcellularLocation>
</comment>
<evidence type="ECO:0000256" key="1">
    <source>
        <dbReference type="ARBA" id="ARBA00004202"/>
    </source>
</evidence>
<sequence>MNPKIKITMFHLSASGSNNYYLYHAASDELKSKYDIELLTREQTQYNRYIDQGDVYITTHGEYSSNYDKINIDLWHGFPLKGMAKMDRQDTTPDQHIHEHWSKTDMIMSYSTLYNTAMNACNGGIIDQYRITGLPRNDALFSQDSKEKLKRLFPDLNGDKVIFFMPTFRKSVITPDKIEGAKNFGNIFGLSDFHKTNLVQYLKKNRISLVLKLHPFEEDYFTKELEELSREGIFTLSDSQLSEAKLDLYDVLGAADMLLTDYSSVYIDFLLLNRPVMFVPTDLEDYKQNRGLLFEPYDFWTPGPKLYSQTELENAISRFLTEPEWYSSERNTILNLCHHYRDNQASKRIWELIDSYIEEHKDLIYKRRETYQQHKQIQQQIKHVIQGMIEQGNLQQANDAIQRYLETNQADPDIFAMNGMLHLLTDNPQEAIQSFLKGHQHFPWDEDLLYNLGYVYETTGDLAAAKASYNKAMQQSTKPEVTALLTERLAAISSEG</sequence>
<evidence type="ECO:0000256" key="2">
    <source>
        <dbReference type="ARBA" id="ARBA00010488"/>
    </source>
</evidence>
<dbReference type="InterPro" id="IPR011990">
    <property type="entry name" value="TPR-like_helical_dom_sf"/>
</dbReference>
<dbReference type="InterPro" id="IPR019734">
    <property type="entry name" value="TPR_rpt"/>
</dbReference>
<dbReference type="Gene3D" id="3.40.50.11820">
    <property type="match status" value="1"/>
</dbReference>
<dbReference type="Gene3D" id="1.25.40.10">
    <property type="entry name" value="Tetratricopeptide repeat domain"/>
    <property type="match status" value="1"/>
</dbReference>
<dbReference type="EMBL" id="JBHIRY010000004">
    <property type="protein sequence ID" value="MFB5759860.1"/>
    <property type="molecule type" value="Genomic_DNA"/>
</dbReference>
<keyword evidence="9" id="KW-1185">Reference proteome</keyword>